<organism evidence="1 2">
    <name type="scientific">Streblomastix strix</name>
    <dbReference type="NCBI Taxonomy" id="222440"/>
    <lineage>
        <taxon>Eukaryota</taxon>
        <taxon>Metamonada</taxon>
        <taxon>Preaxostyla</taxon>
        <taxon>Oxymonadida</taxon>
        <taxon>Streblomastigidae</taxon>
        <taxon>Streblomastix</taxon>
    </lineage>
</organism>
<protein>
    <submittedName>
        <fullName evidence="1">Uncharacterized protein</fullName>
    </submittedName>
</protein>
<comment type="caution">
    <text evidence="1">The sequence shown here is derived from an EMBL/GenBank/DDBJ whole genome shotgun (WGS) entry which is preliminary data.</text>
</comment>
<evidence type="ECO:0000313" key="1">
    <source>
        <dbReference type="EMBL" id="KAA6391565.1"/>
    </source>
</evidence>
<evidence type="ECO:0000313" key="2">
    <source>
        <dbReference type="Proteomes" id="UP000324800"/>
    </source>
</evidence>
<dbReference type="EMBL" id="SNRW01002839">
    <property type="protein sequence ID" value="KAA6391565.1"/>
    <property type="molecule type" value="Genomic_DNA"/>
</dbReference>
<sequence length="263" mass="29462">MPFPYHVTVAISIANELGHESNINLTNSDEKKIDNEYQFYAHIRIEINIDTALFAFVGARTSSYIIPADNIPRRATCQLIPLIPACESLIAPHVNIQIIETYRTLKMSGNEQENTSNQQGIQNQSVQRKQNSIFLLKLPSTSQSSFIDETENYPPNVLILQRNSPLFKLRKCGILFDLNSQTTNGSRQENFIVSIQNTHIKSYESDNLQQYISQQLREWQVSTNGSTPLIVLPTNDGVLSAYSSAALNVPSVFSGVASSINKR</sequence>
<reference evidence="1 2" key="1">
    <citation type="submission" date="2019-03" db="EMBL/GenBank/DDBJ databases">
        <title>Single cell metagenomics reveals metabolic interactions within the superorganism composed of flagellate Streblomastix strix and complex community of Bacteroidetes bacteria on its surface.</title>
        <authorList>
            <person name="Treitli S.C."/>
            <person name="Kolisko M."/>
            <person name="Husnik F."/>
            <person name="Keeling P."/>
            <person name="Hampl V."/>
        </authorList>
    </citation>
    <scope>NUCLEOTIDE SEQUENCE [LARGE SCALE GENOMIC DNA]</scope>
    <source>
        <strain evidence="1">ST1C</strain>
    </source>
</reference>
<gene>
    <name evidence="1" type="ORF">EZS28_012908</name>
</gene>
<name>A0A5J4WA82_9EUKA</name>
<proteinExistence type="predicted"/>
<accession>A0A5J4WA82</accession>
<dbReference type="Proteomes" id="UP000324800">
    <property type="component" value="Unassembled WGS sequence"/>
</dbReference>
<dbReference type="AlphaFoldDB" id="A0A5J4WA82"/>